<dbReference type="Proteomes" id="UP000078576">
    <property type="component" value="Unassembled WGS sequence"/>
</dbReference>
<proteinExistence type="predicted"/>
<feature type="region of interest" description="Disordered" evidence="1">
    <location>
        <begin position="1"/>
        <end position="125"/>
    </location>
</feature>
<feature type="compositionally biased region" description="Polar residues" evidence="1">
    <location>
        <begin position="35"/>
        <end position="68"/>
    </location>
</feature>
<feature type="compositionally biased region" description="Basic and acidic residues" evidence="1">
    <location>
        <begin position="1"/>
        <end position="10"/>
    </location>
</feature>
<keyword evidence="3" id="KW-1185">Reference proteome</keyword>
<accession>A0A194VEK5</accession>
<feature type="compositionally biased region" description="Basic and acidic residues" evidence="1">
    <location>
        <begin position="70"/>
        <end position="80"/>
    </location>
</feature>
<organism evidence="2 3">
    <name type="scientific">Cytospora mali</name>
    <name type="common">Apple Valsa canker fungus</name>
    <name type="synonym">Valsa mali</name>
    <dbReference type="NCBI Taxonomy" id="578113"/>
    <lineage>
        <taxon>Eukaryota</taxon>
        <taxon>Fungi</taxon>
        <taxon>Dikarya</taxon>
        <taxon>Ascomycota</taxon>
        <taxon>Pezizomycotina</taxon>
        <taxon>Sordariomycetes</taxon>
        <taxon>Sordariomycetidae</taxon>
        <taxon>Diaporthales</taxon>
        <taxon>Cytosporaceae</taxon>
        <taxon>Cytospora</taxon>
    </lineage>
</organism>
<evidence type="ECO:0000313" key="3">
    <source>
        <dbReference type="Proteomes" id="UP000078576"/>
    </source>
</evidence>
<evidence type="ECO:0000256" key="1">
    <source>
        <dbReference type="SAM" id="MobiDB-lite"/>
    </source>
</evidence>
<protein>
    <submittedName>
        <fullName evidence="2">Uncharacterized protein</fullName>
    </submittedName>
</protein>
<reference evidence="3" key="1">
    <citation type="submission" date="2014-12" db="EMBL/GenBank/DDBJ databases">
        <title>Genome Sequence of Valsa Canker Pathogens Uncovers a Specific Adaption of Colonization on Woody Bark.</title>
        <authorList>
            <person name="Yin Z."/>
            <person name="Liu H."/>
            <person name="Gao X."/>
            <person name="Li Z."/>
            <person name="Song N."/>
            <person name="Ke X."/>
            <person name="Dai Q."/>
            <person name="Wu Y."/>
            <person name="Sun Y."/>
            <person name="Xu J.-R."/>
            <person name="Kang Z.K."/>
            <person name="Wang L."/>
            <person name="Huang L."/>
        </authorList>
    </citation>
    <scope>NUCLEOTIDE SEQUENCE [LARGE SCALE GENOMIC DNA]</scope>
    <source>
        <strain evidence="3">SXYL134</strain>
    </source>
</reference>
<gene>
    <name evidence="2" type="ORF">VP1G_09552</name>
</gene>
<dbReference type="AlphaFoldDB" id="A0A194VEK5"/>
<feature type="region of interest" description="Disordered" evidence="1">
    <location>
        <begin position="145"/>
        <end position="208"/>
    </location>
</feature>
<dbReference type="EMBL" id="KN714812">
    <property type="protein sequence ID" value="KUI62437.1"/>
    <property type="molecule type" value="Genomic_DNA"/>
</dbReference>
<sequence length="208" mass="22973">MAEGTTEYKHTSQHLQQSFGSRGDGASPFVASSGFLGQTTSEIATADQSQPYSKPTASFSAENITQHSPEIGDRLAERNHFLSLSEGLESKHPIQMQSRTHKKQQLQPGDTRKIPKESLTPAQLADWKEQLSILANIPIESKRRLMQARAESEGTAMLEESDEPPASTHQGHPDGAPMNTEADQENERSQEMPFTHYTISEDEIATLD</sequence>
<name>A0A194VEK5_CYTMA</name>
<evidence type="ECO:0000313" key="2">
    <source>
        <dbReference type="EMBL" id="KUI62437.1"/>
    </source>
</evidence>